<dbReference type="AlphaFoldDB" id="A0A0D9Y7A3"/>
<accession>A0A0D9Y7A3</accession>
<reference evidence="2" key="3">
    <citation type="submission" date="2018-05" db="EMBL/GenBank/DDBJ databases">
        <title>OgluRS3 (Oryza glumaepatula Reference Sequence Version 3).</title>
        <authorList>
            <person name="Zhang J."/>
            <person name="Kudrna D."/>
            <person name="Lee S."/>
            <person name="Talag J."/>
            <person name="Welchert J."/>
            <person name="Wing R.A."/>
        </authorList>
    </citation>
    <scope>NUCLEOTIDE SEQUENCE [LARGE SCALE GENOMIC DNA]</scope>
</reference>
<protein>
    <submittedName>
        <fullName evidence="2">Uncharacterized protein</fullName>
    </submittedName>
</protein>
<organism evidence="2">
    <name type="scientific">Oryza glumipatula</name>
    <dbReference type="NCBI Taxonomy" id="40148"/>
    <lineage>
        <taxon>Eukaryota</taxon>
        <taxon>Viridiplantae</taxon>
        <taxon>Streptophyta</taxon>
        <taxon>Embryophyta</taxon>
        <taxon>Tracheophyta</taxon>
        <taxon>Spermatophyta</taxon>
        <taxon>Magnoliopsida</taxon>
        <taxon>Liliopsida</taxon>
        <taxon>Poales</taxon>
        <taxon>Poaceae</taxon>
        <taxon>BOP clade</taxon>
        <taxon>Oryzoideae</taxon>
        <taxon>Oryzeae</taxon>
        <taxon>Oryzinae</taxon>
        <taxon>Oryza</taxon>
    </lineage>
</organism>
<keyword evidence="3" id="KW-1185">Reference proteome</keyword>
<sequence>MEHIERDADRVEVEHREVGEGRGDPPEKSGREVDPVKHEARRSSGQQRGRRCLTSRSTGYSSFSSWVSGVNSTSSECPTSCDRMASCHHRKSTDMRMALSSGRISRAFPPGSSRSVARRR</sequence>
<dbReference type="Proteomes" id="UP000026961">
    <property type="component" value="Chromosome 1"/>
</dbReference>
<dbReference type="HOGENOM" id="CLU_2053270_0_0_1"/>
<proteinExistence type="predicted"/>
<evidence type="ECO:0000313" key="3">
    <source>
        <dbReference type="Proteomes" id="UP000026961"/>
    </source>
</evidence>
<evidence type="ECO:0000313" key="2">
    <source>
        <dbReference type="EnsemblPlants" id="OGLUM01G14220.1"/>
    </source>
</evidence>
<reference evidence="2" key="1">
    <citation type="submission" date="2013-08" db="EMBL/GenBank/DDBJ databases">
        <title>Oryza genome evolution.</title>
        <authorList>
            <person name="Wing R.A."/>
            <person name="Panaud O."/>
            <person name="Oliveira A.C."/>
        </authorList>
    </citation>
    <scope>NUCLEOTIDE SEQUENCE</scope>
</reference>
<dbReference type="EnsemblPlants" id="OGLUM01G14220.1">
    <property type="protein sequence ID" value="OGLUM01G14220.1"/>
    <property type="gene ID" value="OGLUM01G14220"/>
</dbReference>
<reference evidence="2" key="2">
    <citation type="submission" date="2015-04" db="UniProtKB">
        <authorList>
            <consortium name="EnsemblPlants"/>
        </authorList>
    </citation>
    <scope>IDENTIFICATION</scope>
</reference>
<name>A0A0D9Y7A3_9ORYZ</name>
<evidence type="ECO:0000256" key="1">
    <source>
        <dbReference type="SAM" id="MobiDB-lite"/>
    </source>
</evidence>
<feature type="compositionally biased region" description="Basic and acidic residues" evidence="1">
    <location>
        <begin position="1"/>
        <end position="42"/>
    </location>
</feature>
<dbReference type="Gramene" id="OGLUM01G14220.1">
    <property type="protein sequence ID" value="OGLUM01G14220.1"/>
    <property type="gene ID" value="OGLUM01G14220"/>
</dbReference>
<feature type="region of interest" description="Disordered" evidence="1">
    <location>
        <begin position="1"/>
        <end position="93"/>
    </location>
</feature>
<feature type="compositionally biased region" description="Low complexity" evidence="1">
    <location>
        <begin position="55"/>
        <end position="75"/>
    </location>
</feature>